<name>A0AAV2JDZ2_KNICA</name>
<evidence type="ECO:0000256" key="1">
    <source>
        <dbReference type="SAM" id="MobiDB-lite"/>
    </source>
</evidence>
<sequence length="89" mass="9524">MCLNSALLQMKSLPPYNELAISSKANSPLPQRKHDPKEEKENSVAPLLPLSSPSPPPLLPSLLPLSSPSPPPLLPPSPLPPPPLRPFKS</sequence>
<dbReference type="Proteomes" id="UP001497482">
    <property type="component" value="Chromosome 11"/>
</dbReference>
<evidence type="ECO:0000313" key="3">
    <source>
        <dbReference type="Proteomes" id="UP001497482"/>
    </source>
</evidence>
<evidence type="ECO:0000313" key="2">
    <source>
        <dbReference type="EMBL" id="CAL1574358.1"/>
    </source>
</evidence>
<dbReference type="AlphaFoldDB" id="A0AAV2JDZ2"/>
<keyword evidence="3" id="KW-1185">Reference proteome</keyword>
<organism evidence="2 3">
    <name type="scientific">Knipowitschia caucasica</name>
    <name type="common">Caucasian dwarf goby</name>
    <name type="synonym">Pomatoschistus caucasicus</name>
    <dbReference type="NCBI Taxonomy" id="637954"/>
    <lineage>
        <taxon>Eukaryota</taxon>
        <taxon>Metazoa</taxon>
        <taxon>Chordata</taxon>
        <taxon>Craniata</taxon>
        <taxon>Vertebrata</taxon>
        <taxon>Euteleostomi</taxon>
        <taxon>Actinopterygii</taxon>
        <taxon>Neopterygii</taxon>
        <taxon>Teleostei</taxon>
        <taxon>Neoteleostei</taxon>
        <taxon>Acanthomorphata</taxon>
        <taxon>Gobiaria</taxon>
        <taxon>Gobiiformes</taxon>
        <taxon>Gobioidei</taxon>
        <taxon>Gobiidae</taxon>
        <taxon>Gobiinae</taxon>
        <taxon>Knipowitschia</taxon>
    </lineage>
</organism>
<feature type="region of interest" description="Disordered" evidence="1">
    <location>
        <begin position="19"/>
        <end position="89"/>
    </location>
</feature>
<feature type="compositionally biased region" description="Basic and acidic residues" evidence="1">
    <location>
        <begin position="32"/>
        <end position="42"/>
    </location>
</feature>
<dbReference type="EMBL" id="OZ035833">
    <property type="protein sequence ID" value="CAL1574358.1"/>
    <property type="molecule type" value="Genomic_DNA"/>
</dbReference>
<gene>
    <name evidence="2" type="ORF">KC01_LOCUS6090</name>
</gene>
<proteinExistence type="predicted"/>
<reference evidence="2 3" key="1">
    <citation type="submission" date="2024-04" db="EMBL/GenBank/DDBJ databases">
        <authorList>
            <person name="Waldvogel A.-M."/>
            <person name="Schoenle A."/>
        </authorList>
    </citation>
    <scope>NUCLEOTIDE SEQUENCE [LARGE SCALE GENOMIC DNA]</scope>
</reference>
<protein>
    <submittedName>
        <fullName evidence="2">Uncharacterized protein</fullName>
    </submittedName>
</protein>
<feature type="compositionally biased region" description="Pro residues" evidence="1">
    <location>
        <begin position="67"/>
        <end position="89"/>
    </location>
</feature>
<accession>A0AAV2JDZ2</accession>